<dbReference type="EC" id="1.1.1.85" evidence="14"/>
<dbReference type="InterPro" id="IPR024084">
    <property type="entry name" value="IsoPropMal-DH-like_dom"/>
</dbReference>
<feature type="site" description="Important for catalysis" evidence="14">
    <location>
        <position position="143"/>
    </location>
</feature>
<feature type="binding site" evidence="14">
    <location>
        <begin position="78"/>
        <end position="91"/>
    </location>
    <ligand>
        <name>NAD(+)</name>
        <dbReference type="ChEBI" id="CHEBI:57540"/>
    </ligand>
</feature>
<dbReference type="FunFam" id="3.40.718.10:FF:000006">
    <property type="entry name" value="3-isopropylmalate dehydrogenase"/>
    <property type="match status" value="1"/>
</dbReference>
<dbReference type="SMART" id="SM01329">
    <property type="entry name" value="Iso_dh"/>
    <property type="match status" value="1"/>
</dbReference>
<dbReference type="GO" id="GO:0005829">
    <property type="term" value="C:cytosol"/>
    <property type="evidence" value="ECO:0007669"/>
    <property type="project" value="TreeGrafter"/>
</dbReference>
<feature type="binding site" evidence="14">
    <location>
        <position position="108"/>
    </location>
    <ligand>
        <name>substrate</name>
    </ligand>
</feature>
<feature type="site" description="Important for catalysis" evidence="14">
    <location>
        <position position="194"/>
    </location>
</feature>
<keyword evidence="10 14" id="KW-0560">Oxidoreductase</keyword>
<evidence type="ECO:0000256" key="7">
    <source>
        <dbReference type="ARBA" id="ARBA00022605"/>
    </source>
</evidence>
<dbReference type="HAMAP" id="MF_01033">
    <property type="entry name" value="LeuB_type1"/>
    <property type="match status" value="1"/>
</dbReference>
<dbReference type="RefSeq" id="WP_161340161.1">
    <property type="nucleotide sequence ID" value="NZ_JBHSDG010000003.1"/>
</dbReference>
<evidence type="ECO:0000256" key="15">
    <source>
        <dbReference type="RuleBase" id="RU004445"/>
    </source>
</evidence>
<dbReference type="Gene3D" id="3.40.718.10">
    <property type="entry name" value="Isopropylmalate Dehydrogenase"/>
    <property type="match status" value="1"/>
</dbReference>
<keyword evidence="7 14" id="KW-0028">Amino-acid biosynthesis</keyword>
<dbReference type="OrthoDB" id="9767905at2"/>
<comment type="cofactor">
    <cofactor evidence="14 15">
        <name>Mg(2+)</name>
        <dbReference type="ChEBI" id="CHEBI:18420"/>
    </cofactor>
    <cofactor evidence="14 15">
        <name>Mn(2+)</name>
        <dbReference type="ChEBI" id="CHEBI:29035"/>
    </cofactor>
    <text evidence="14 15">Binds 1 Mg(2+) or Mn(2+) ion per subunit.</text>
</comment>
<comment type="catalytic activity">
    <reaction evidence="1 14 15">
        <text>(2R,3S)-3-isopropylmalate + NAD(+) = 4-methyl-2-oxopentanoate + CO2 + NADH</text>
        <dbReference type="Rhea" id="RHEA:32271"/>
        <dbReference type="ChEBI" id="CHEBI:16526"/>
        <dbReference type="ChEBI" id="CHEBI:17865"/>
        <dbReference type="ChEBI" id="CHEBI:35121"/>
        <dbReference type="ChEBI" id="CHEBI:57540"/>
        <dbReference type="ChEBI" id="CHEBI:57945"/>
        <dbReference type="EC" id="1.1.1.85"/>
    </reaction>
</comment>
<evidence type="ECO:0000256" key="6">
    <source>
        <dbReference type="ARBA" id="ARBA00022430"/>
    </source>
</evidence>
<keyword evidence="14" id="KW-0963">Cytoplasm</keyword>
<dbReference type="SUPFAM" id="SSF53659">
    <property type="entry name" value="Isocitrate/Isopropylmalate dehydrogenase-like"/>
    <property type="match status" value="1"/>
</dbReference>
<dbReference type="InterPro" id="IPR019818">
    <property type="entry name" value="IsoCit/isopropylmalate_DH_CS"/>
</dbReference>
<sequence length="370" mass="40044">MASNKSLLILPGDGIGPEAMGEVRRIVNWMEDNRAVSFDIDEDLVGGSSIDAHGIPVTDEVVEKAMNVDAVLLGAVGGPKWDNLDFSIKPERGLLRLRKDLELFANLRPAVCFDALVDASSLKPELVSGLDIMIVRELTGGVYFGEPRGIEDLGNGIRRGVNTQVYTTPEIQRVARVAFELAKKRDNRVCSSEKANVMESGVLWREEVQKIHDTEFPEVELSHMYADAAAMELVRKPKQFDVIVTDNLFGDILSDCAAMLTGSLGMLPSASLGDVDDSGRRKALYEPVHGSAPDISGKNIANPIATILSYAMALRYSFDMGTEADLVETAVQKVLASGIRTGDIMSAGMTQVSTTEMGNAIIRELDKANG</sequence>
<keyword evidence="6 14" id="KW-0432">Leucine biosynthesis</keyword>
<comment type="function">
    <text evidence="14 15">Catalyzes the oxidation of 3-carboxy-2-hydroxy-4-methylpentanoate (3-isopropylmalate) to 3-carboxy-4-methyl-2-oxopentanoate. The product decarboxylates to 4-methyl-2 oxopentanoate.</text>
</comment>
<gene>
    <name evidence="14 17" type="primary">leuB</name>
    <name evidence="17" type="ORF">GQF03_15380</name>
</gene>
<evidence type="ECO:0000256" key="8">
    <source>
        <dbReference type="ARBA" id="ARBA00022723"/>
    </source>
</evidence>
<feature type="binding site" evidence="14">
    <location>
        <position position="227"/>
    </location>
    <ligand>
        <name>substrate</name>
    </ligand>
</feature>
<evidence type="ECO:0000256" key="9">
    <source>
        <dbReference type="ARBA" id="ARBA00022842"/>
    </source>
</evidence>
<dbReference type="Proteomes" id="UP000445696">
    <property type="component" value="Unassembled WGS sequence"/>
</dbReference>
<evidence type="ECO:0000256" key="10">
    <source>
        <dbReference type="ARBA" id="ARBA00023002"/>
    </source>
</evidence>
<evidence type="ECO:0000259" key="16">
    <source>
        <dbReference type="SMART" id="SM01329"/>
    </source>
</evidence>
<keyword evidence="11 14" id="KW-0520">NAD</keyword>
<evidence type="ECO:0000256" key="12">
    <source>
        <dbReference type="ARBA" id="ARBA00023211"/>
    </source>
</evidence>
<reference evidence="17 18" key="1">
    <citation type="journal article" date="2014" name="Int. J. Syst. Evol. Microbiol.">
        <title>Sneathiella chungangensis sp. nov., isolated from a marine sand, and emended description of the genus Sneathiella.</title>
        <authorList>
            <person name="Siamphan C."/>
            <person name="Kim H."/>
            <person name="Lee J.S."/>
            <person name="Kim W."/>
        </authorList>
    </citation>
    <scope>NUCLEOTIDE SEQUENCE [LARGE SCALE GENOMIC DNA]</scope>
    <source>
        <strain evidence="17 18">KCTC 32476</strain>
    </source>
</reference>
<evidence type="ECO:0000256" key="1">
    <source>
        <dbReference type="ARBA" id="ARBA00000624"/>
    </source>
</evidence>
<comment type="caution">
    <text evidence="17">The sequence shown here is derived from an EMBL/GenBank/DDBJ whole genome shotgun (WGS) entry which is preliminary data.</text>
</comment>
<feature type="binding site" evidence="14">
    <location>
        <position position="136"/>
    </location>
    <ligand>
        <name>substrate</name>
    </ligand>
</feature>
<feature type="domain" description="Isopropylmalate dehydrogenase-like" evidence="16">
    <location>
        <begin position="6"/>
        <end position="361"/>
    </location>
</feature>
<evidence type="ECO:0000256" key="4">
    <source>
        <dbReference type="ARBA" id="ARBA00008319"/>
    </source>
</evidence>
<dbReference type="AlphaFoldDB" id="A0A845MID0"/>
<feature type="binding site" evidence="14">
    <location>
        <position position="98"/>
    </location>
    <ligand>
        <name>substrate</name>
    </ligand>
</feature>
<comment type="subunit">
    <text evidence="5 14 15">Homodimer.</text>
</comment>
<comment type="cofactor">
    <cofactor evidence="2">
        <name>Mn(2+)</name>
        <dbReference type="ChEBI" id="CHEBI:29035"/>
    </cofactor>
</comment>
<feature type="binding site" evidence="14">
    <location>
        <position position="251"/>
    </location>
    <ligand>
        <name>Mg(2+)</name>
        <dbReference type="ChEBI" id="CHEBI:18420"/>
    </ligand>
</feature>
<organism evidence="17 18">
    <name type="scientific">Sneathiella chungangensis</name>
    <dbReference type="NCBI Taxonomy" id="1418234"/>
    <lineage>
        <taxon>Bacteria</taxon>
        <taxon>Pseudomonadati</taxon>
        <taxon>Pseudomonadota</taxon>
        <taxon>Alphaproteobacteria</taxon>
        <taxon>Sneathiellales</taxon>
        <taxon>Sneathiellaceae</taxon>
        <taxon>Sneathiella</taxon>
    </lineage>
</organism>
<keyword evidence="8 14" id="KW-0479">Metal-binding</keyword>
<keyword evidence="9 14" id="KW-0460">Magnesium</keyword>
<dbReference type="Pfam" id="PF00180">
    <property type="entry name" value="Iso_dh"/>
    <property type="match status" value="1"/>
</dbReference>
<keyword evidence="13 14" id="KW-0100">Branched-chain amino acid biosynthesis</keyword>
<dbReference type="InterPro" id="IPR004429">
    <property type="entry name" value="Isopropylmalate_DH"/>
</dbReference>
<evidence type="ECO:0000256" key="14">
    <source>
        <dbReference type="HAMAP-Rule" id="MF_01033"/>
    </source>
</evidence>
<feature type="binding site" evidence="14">
    <location>
        <position position="255"/>
    </location>
    <ligand>
        <name>Mg(2+)</name>
        <dbReference type="ChEBI" id="CHEBI:18420"/>
    </ligand>
</feature>
<dbReference type="EMBL" id="WTVA01000015">
    <property type="protein sequence ID" value="MZR23718.1"/>
    <property type="molecule type" value="Genomic_DNA"/>
</dbReference>
<dbReference type="GO" id="GO:0009098">
    <property type="term" value="P:L-leucine biosynthetic process"/>
    <property type="evidence" value="ECO:0007669"/>
    <property type="project" value="UniProtKB-UniRule"/>
</dbReference>
<comment type="pathway">
    <text evidence="3 14 15">Amino-acid biosynthesis; L-leucine biosynthesis; L-leucine from 3-methyl-2-oxobutanoate: step 3/4.</text>
</comment>
<keyword evidence="12 14" id="KW-0464">Manganese</keyword>
<evidence type="ECO:0000256" key="3">
    <source>
        <dbReference type="ARBA" id="ARBA00004762"/>
    </source>
</evidence>
<feature type="binding site" evidence="14">
    <location>
        <position position="227"/>
    </location>
    <ligand>
        <name>Mg(2+)</name>
        <dbReference type="ChEBI" id="CHEBI:18420"/>
    </ligand>
</feature>
<evidence type="ECO:0000313" key="18">
    <source>
        <dbReference type="Proteomes" id="UP000445696"/>
    </source>
</evidence>
<dbReference type="GO" id="GO:0003862">
    <property type="term" value="F:3-isopropylmalate dehydrogenase activity"/>
    <property type="evidence" value="ECO:0007669"/>
    <property type="project" value="UniProtKB-UniRule"/>
</dbReference>
<evidence type="ECO:0000256" key="2">
    <source>
        <dbReference type="ARBA" id="ARBA00001936"/>
    </source>
</evidence>
<evidence type="ECO:0000256" key="5">
    <source>
        <dbReference type="ARBA" id="ARBA00011738"/>
    </source>
</evidence>
<keyword evidence="18" id="KW-1185">Reference proteome</keyword>
<evidence type="ECO:0000256" key="13">
    <source>
        <dbReference type="ARBA" id="ARBA00023304"/>
    </source>
</evidence>
<comment type="subcellular location">
    <subcellularLocation>
        <location evidence="14">Cytoplasm</location>
    </subcellularLocation>
</comment>
<dbReference type="GO" id="GO:0051287">
    <property type="term" value="F:NAD binding"/>
    <property type="evidence" value="ECO:0007669"/>
    <property type="project" value="InterPro"/>
</dbReference>
<protein>
    <recommendedName>
        <fullName evidence="14">3-isopropylmalate dehydrogenase</fullName>
        <ecNumber evidence="14">1.1.1.85</ecNumber>
    </recommendedName>
    <alternativeName>
        <fullName evidence="14">3-IPM-DH</fullName>
    </alternativeName>
    <alternativeName>
        <fullName evidence="14">Beta-IPM dehydrogenase</fullName>
        <shortName evidence="14">IMDH</shortName>
    </alternativeName>
</protein>
<name>A0A845MID0_9PROT</name>
<dbReference type="PANTHER" id="PTHR42979">
    <property type="entry name" value="3-ISOPROPYLMALATE DEHYDROGENASE"/>
    <property type="match status" value="1"/>
</dbReference>
<feature type="binding site" evidence="14">
    <location>
        <begin position="290"/>
        <end position="302"/>
    </location>
    <ligand>
        <name>NAD(+)</name>
        <dbReference type="ChEBI" id="CHEBI:57540"/>
    </ligand>
</feature>
<dbReference type="PANTHER" id="PTHR42979:SF1">
    <property type="entry name" value="3-ISOPROPYLMALATE DEHYDROGENASE"/>
    <property type="match status" value="1"/>
</dbReference>
<dbReference type="PROSITE" id="PS00470">
    <property type="entry name" value="IDH_IMDH"/>
    <property type="match status" value="1"/>
</dbReference>
<dbReference type="UniPathway" id="UPA00048">
    <property type="reaction ID" value="UER00072"/>
</dbReference>
<evidence type="ECO:0000313" key="17">
    <source>
        <dbReference type="EMBL" id="MZR23718.1"/>
    </source>
</evidence>
<proteinExistence type="inferred from homology"/>
<comment type="similarity">
    <text evidence="4 14">Belongs to the isocitrate and isopropylmalate dehydrogenases family. LeuB type 1 subfamily.</text>
</comment>
<evidence type="ECO:0000256" key="11">
    <source>
        <dbReference type="ARBA" id="ARBA00023027"/>
    </source>
</evidence>
<dbReference type="NCBIfam" id="TIGR00169">
    <property type="entry name" value="leuB"/>
    <property type="match status" value="1"/>
</dbReference>
<dbReference type="GO" id="GO:0000287">
    <property type="term" value="F:magnesium ion binding"/>
    <property type="evidence" value="ECO:0007669"/>
    <property type="project" value="InterPro"/>
</dbReference>
<accession>A0A845MID0</accession>